<dbReference type="EMBL" id="JADFTS010000001">
    <property type="protein sequence ID" value="KAF9626180.1"/>
    <property type="molecule type" value="Genomic_DNA"/>
</dbReference>
<evidence type="ECO:0008006" key="8">
    <source>
        <dbReference type="Google" id="ProtNLM"/>
    </source>
</evidence>
<dbReference type="Proteomes" id="UP000631114">
    <property type="component" value="Unassembled WGS sequence"/>
</dbReference>
<name>A0A835IW09_9MAGN</name>
<protein>
    <recommendedName>
        <fullName evidence="8">Apyrase 6</fullName>
    </recommendedName>
</protein>
<evidence type="ECO:0000313" key="7">
    <source>
        <dbReference type="Proteomes" id="UP000631114"/>
    </source>
</evidence>
<keyword evidence="5" id="KW-1133">Transmembrane helix</keyword>
<dbReference type="Pfam" id="PF01150">
    <property type="entry name" value="GDA1_CD39"/>
    <property type="match status" value="1"/>
</dbReference>
<reference evidence="6 7" key="1">
    <citation type="submission" date="2020-10" db="EMBL/GenBank/DDBJ databases">
        <title>The Coptis chinensis genome and diversification of protoberbering-type alkaloids.</title>
        <authorList>
            <person name="Wang B."/>
            <person name="Shu S."/>
            <person name="Song C."/>
            <person name="Liu Y."/>
        </authorList>
    </citation>
    <scope>NUCLEOTIDE SEQUENCE [LARGE SCALE GENOMIC DNA]</scope>
    <source>
        <strain evidence="6">HL-2020</strain>
        <tissue evidence="6">Leaf</tissue>
    </source>
</reference>
<keyword evidence="7" id="KW-1185">Reference proteome</keyword>
<keyword evidence="4" id="KW-0547">Nucleotide-binding</keyword>
<evidence type="ECO:0000256" key="5">
    <source>
        <dbReference type="SAM" id="Phobius"/>
    </source>
</evidence>
<evidence type="ECO:0000256" key="2">
    <source>
        <dbReference type="ARBA" id="ARBA00022801"/>
    </source>
</evidence>
<feature type="active site" description="Proton acceptor" evidence="3">
    <location>
        <position position="197"/>
    </location>
</feature>
<dbReference type="GO" id="GO:0005524">
    <property type="term" value="F:ATP binding"/>
    <property type="evidence" value="ECO:0007669"/>
    <property type="project" value="UniProtKB-KW"/>
</dbReference>
<dbReference type="GO" id="GO:0017110">
    <property type="term" value="F:nucleoside diphosphate phosphatase activity"/>
    <property type="evidence" value="ECO:0007669"/>
    <property type="project" value="TreeGrafter"/>
</dbReference>
<keyword evidence="4" id="KW-0067">ATP-binding</keyword>
<gene>
    <name evidence="6" type="ORF">IFM89_031307</name>
</gene>
<dbReference type="Gene3D" id="3.30.420.150">
    <property type="entry name" value="Exopolyphosphatase. Domain 2"/>
    <property type="match status" value="1"/>
</dbReference>
<evidence type="ECO:0000313" key="6">
    <source>
        <dbReference type="EMBL" id="KAF9626180.1"/>
    </source>
</evidence>
<feature type="binding site" evidence="4">
    <location>
        <begin position="227"/>
        <end position="231"/>
    </location>
    <ligand>
        <name>ATP</name>
        <dbReference type="ChEBI" id="CHEBI:30616"/>
    </ligand>
</feature>
<evidence type="ECO:0000256" key="3">
    <source>
        <dbReference type="PIRSR" id="PIRSR600407-1"/>
    </source>
</evidence>
<accession>A0A835IW09</accession>
<dbReference type="Gene3D" id="3.30.420.40">
    <property type="match status" value="1"/>
</dbReference>
<evidence type="ECO:0000256" key="4">
    <source>
        <dbReference type="PIRSR" id="PIRSR600407-2"/>
    </source>
</evidence>
<dbReference type="OrthoDB" id="6372431at2759"/>
<comment type="caution">
    <text evidence="6">The sequence shown here is derived from an EMBL/GenBank/DDBJ whole genome shotgun (WGS) entry which is preliminary data.</text>
</comment>
<proteinExistence type="inferred from homology"/>
<dbReference type="AlphaFoldDB" id="A0A835IW09"/>
<organism evidence="6 7">
    <name type="scientific">Coptis chinensis</name>
    <dbReference type="NCBI Taxonomy" id="261450"/>
    <lineage>
        <taxon>Eukaryota</taxon>
        <taxon>Viridiplantae</taxon>
        <taxon>Streptophyta</taxon>
        <taxon>Embryophyta</taxon>
        <taxon>Tracheophyta</taxon>
        <taxon>Spermatophyta</taxon>
        <taxon>Magnoliopsida</taxon>
        <taxon>Ranunculales</taxon>
        <taxon>Ranunculaceae</taxon>
        <taxon>Coptidoideae</taxon>
        <taxon>Coptis</taxon>
    </lineage>
</organism>
<evidence type="ECO:0000256" key="1">
    <source>
        <dbReference type="ARBA" id="ARBA00009283"/>
    </source>
</evidence>
<feature type="transmembrane region" description="Helical" evidence="5">
    <location>
        <begin position="486"/>
        <end position="504"/>
    </location>
</feature>
<sequence>MRRSNARTLVNKNHKMDTMKYQFRPHSKPNSKHSKCNVLMLLTVVIISLLFMFIIITTSHPNSSGFETHYGIFIDGGSTGTRIHVFKVGSRKFDFGKEGLASMRVNPGLSSFARDTFNAGDSLVQLLDFGKENVPETYWGETEIRLMATAGLRRLDVGVQEKILESCRKVLRSSGFMFRDDWASVITGGIIGVGSDEGIYAWVAANYALGTLGGDPQKTVGIVELGGASAQVTFVSSEPLPPEFAHSLKYGKFTYNLYSHSLLHFGQNVAYESLHELLVSRDWNSAISGGDGVVVDPCTPSGYAHDMGSLSLSPGRYLPSLHAKGNFSECRTAALKLLQKGKEECSYQRCHIGNTFVPEFRGRLLATENFFYTSKFFGLSSKAFISDLMLAGEKFCGEDWSKLQKKYHTLEKEDLLRYCFSSAYIVAFLHDSLGIALDDGRIGFTNQVGDIPLDWALGAFIMQNMSDWDREHSDWISAVLSGDSTGRFSLFIIAAVLIFTVWLLRKWRKPQFKTIYDLEKGRYIVTHVTR</sequence>
<dbReference type="InterPro" id="IPR000407">
    <property type="entry name" value="GDA1_CD39_NTPase"/>
</dbReference>
<keyword evidence="5" id="KW-0812">Transmembrane</keyword>
<comment type="similarity">
    <text evidence="1">Belongs to the GDA1/CD39 NTPase family.</text>
</comment>
<dbReference type="PANTHER" id="PTHR11782:SF3">
    <property type="entry name" value="APYRASE 6-RELATED"/>
    <property type="match status" value="1"/>
</dbReference>
<keyword evidence="2" id="KW-0378">Hydrolase</keyword>
<keyword evidence="5" id="KW-0472">Membrane</keyword>
<dbReference type="GO" id="GO:0016020">
    <property type="term" value="C:membrane"/>
    <property type="evidence" value="ECO:0007669"/>
    <property type="project" value="TreeGrafter"/>
</dbReference>
<dbReference type="GO" id="GO:0009134">
    <property type="term" value="P:nucleoside diphosphate catabolic process"/>
    <property type="evidence" value="ECO:0007669"/>
    <property type="project" value="TreeGrafter"/>
</dbReference>
<dbReference type="PANTHER" id="PTHR11782">
    <property type="entry name" value="ADENOSINE/GUANOSINE DIPHOSPHATASE"/>
    <property type="match status" value="1"/>
</dbReference>
<feature type="transmembrane region" description="Helical" evidence="5">
    <location>
        <begin position="38"/>
        <end position="56"/>
    </location>
</feature>